<name>X0S0F8_9ZZZZ</name>
<gene>
    <name evidence="1" type="ORF">S01H1_17735</name>
</gene>
<dbReference type="AlphaFoldDB" id="X0S0F8"/>
<protein>
    <submittedName>
        <fullName evidence="1">Uncharacterized protein</fullName>
    </submittedName>
</protein>
<sequence>KVREVVFDNHHRPMTRIASYGASDRYQSEDGETELIVEWHDLLDAQDAWSQAPGG</sequence>
<comment type="caution">
    <text evidence="1">The sequence shown here is derived from an EMBL/GenBank/DDBJ whole genome shotgun (WGS) entry which is preliminary data.</text>
</comment>
<evidence type="ECO:0000313" key="1">
    <source>
        <dbReference type="EMBL" id="GAF74513.1"/>
    </source>
</evidence>
<accession>X0S0F8</accession>
<organism evidence="1">
    <name type="scientific">marine sediment metagenome</name>
    <dbReference type="NCBI Taxonomy" id="412755"/>
    <lineage>
        <taxon>unclassified sequences</taxon>
        <taxon>metagenomes</taxon>
        <taxon>ecological metagenomes</taxon>
    </lineage>
</organism>
<feature type="non-terminal residue" evidence="1">
    <location>
        <position position="1"/>
    </location>
</feature>
<dbReference type="EMBL" id="BARS01009428">
    <property type="protein sequence ID" value="GAF74513.1"/>
    <property type="molecule type" value="Genomic_DNA"/>
</dbReference>
<proteinExistence type="predicted"/>
<reference evidence="1" key="1">
    <citation type="journal article" date="2014" name="Front. Microbiol.">
        <title>High frequency of phylogenetically diverse reductive dehalogenase-homologous genes in deep subseafloor sedimentary metagenomes.</title>
        <authorList>
            <person name="Kawai M."/>
            <person name="Futagami T."/>
            <person name="Toyoda A."/>
            <person name="Takaki Y."/>
            <person name="Nishi S."/>
            <person name="Hori S."/>
            <person name="Arai W."/>
            <person name="Tsubouchi T."/>
            <person name="Morono Y."/>
            <person name="Uchiyama I."/>
            <person name="Ito T."/>
            <person name="Fujiyama A."/>
            <person name="Inagaki F."/>
            <person name="Takami H."/>
        </authorList>
    </citation>
    <scope>NUCLEOTIDE SEQUENCE</scope>
    <source>
        <strain evidence="1">Expedition CK06-06</strain>
    </source>
</reference>